<dbReference type="Proteomes" id="UP000545386">
    <property type="component" value="Unassembled WGS sequence"/>
</dbReference>
<evidence type="ECO:0000313" key="3">
    <source>
        <dbReference type="Proteomes" id="UP000545386"/>
    </source>
</evidence>
<feature type="compositionally biased region" description="Acidic residues" evidence="1">
    <location>
        <begin position="134"/>
        <end position="158"/>
    </location>
</feature>
<proteinExistence type="predicted"/>
<evidence type="ECO:0000313" key="2">
    <source>
        <dbReference type="EMBL" id="MBC2769748.1"/>
    </source>
</evidence>
<feature type="region of interest" description="Disordered" evidence="1">
    <location>
        <begin position="129"/>
        <end position="172"/>
    </location>
</feature>
<name>A0A842HQ53_9BURK</name>
<dbReference type="RefSeq" id="WP_185779466.1">
    <property type="nucleotide sequence ID" value="NZ_JACJUU010000004.1"/>
</dbReference>
<accession>A0A842HQ53</accession>
<comment type="caution">
    <text evidence="2">The sequence shown here is derived from an EMBL/GenBank/DDBJ whole genome shotgun (WGS) entry which is preliminary data.</text>
</comment>
<keyword evidence="3" id="KW-1185">Reference proteome</keyword>
<organism evidence="2 3">
    <name type="scientific">Pusillimonas minor</name>
    <dbReference type="NCBI Taxonomy" id="2697024"/>
    <lineage>
        <taxon>Bacteria</taxon>
        <taxon>Pseudomonadati</taxon>
        <taxon>Pseudomonadota</taxon>
        <taxon>Betaproteobacteria</taxon>
        <taxon>Burkholderiales</taxon>
        <taxon>Alcaligenaceae</taxon>
        <taxon>Pusillimonas</taxon>
    </lineage>
</organism>
<gene>
    <name evidence="2" type="ORF">GTU67_07455</name>
</gene>
<sequence length="172" mass="18857">MANTLTPPQPLTFTDEEIDYLGRTADALSAYIGKPVLAEIIDADETGFEWVVFGIPLDVADQADNHVIVAIGGQNARIIGNKGGMDIKDEVYDCEYLWAIQLSDLEGVRFIKVDHEGEEVAWSDDIGGILPFELSDEPLPDLDDDEDDSDDDDDDANEGDAFSPHRAPPNLH</sequence>
<evidence type="ECO:0000256" key="1">
    <source>
        <dbReference type="SAM" id="MobiDB-lite"/>
    </source>
</evidence>
<reference evidence="2 3" key="1">
    <citation type="submission" date="2020-08" db="EMBL/GenBank/DDBJ databases">
        <title>Paraeoetvoesia sp. YC-7-48 draft genome sequence.</title>
        <authorList>
            <person name="Yao L."/>
        </authorList>
    </citation>
    <scope>NUCLEOTIDE SEQUENCE [LARGE SCALE GENOMIC DNA]</scope>
    <source>
        <strain evidence="3">YC-7-48</strain>
    </source>
</reference>
<dbReference type="EMBL" id="JACJUU010000004">
    <property type="protein sequence ID" value="MBC2769748.1"/>
    <property type="molecule type" value="Genomic_DNA"/>
</dbReference>
<dbReference type="AlphaFoldDB" id="A0A842HQ53"/>
<protein>
    <submittedName>
        <fullName evidence="2">Uncharacterized protein</fullName>
    </submittedName>
</protein>